<comment type="subcellular location">
    <subcellularLocation>
        <location evidence="1">Cell membrane</location>
        <topology evidence="1">Multi-pass membrane protein</topology>
    </subcellularLocation>
</comment>
<dbReference type="HOGENOM" id="CLU_062612_0_0_10"/>
<evidence type="ECO:0000313" key="9">
    <source>
        <dbReference type="EMBL" id="EJF54106.1"/>
    </source>
</evidence>
<dbReference type="Proteomes" id="UP000005113">
    <property type="component" value="Unassembled WGS sequence"/>
</dbReference>
<evidence type="ECO:0000256" key="7">
    <source>
        <dbReference type="ARBA" id="ARBA00024033"/>
    </source>
</evidence>
<keyword evidence="4 8" id="KW-0812">Transmembrane</keyword>
<dbReference type="GO" id="GO:0016758">
    <property type="term" value="F:hexosyltransferase activity"/>
    <property type="evidence" value="ECO:0007669"/>
    <property type="project" value="InterPro"/>
</dbReference>
<evidence type="ECO:0000256" key="5">
    <source>
        <dbReference type="ARBA" id="ARBA00022989"/>
    </source>
</evidence>
<dbReference type="AlphaFoldDB" id="J0XYB1"/>
<comment type="similarity">
    <text evidence="7">Belongs to the glycosyltransferase 87 family.</text>
</comment>
<feature type="transmembrane region" description="Helical" evidence="8">
    <location>
        <begin position="167"/>
        <end position="193"/>
    </location>
</feature>
<feature type="transmembrane region" description="Helical" evidence="8">
    <location>
        <begin position="200"/>
        <end position="221"/>
    </location>
</feature>
<evidence type="ECO:0000256" key="1">
    <source>
        <dbReference type="ARBA" id="ARBA00004651"/>
    </source>
</evidence>
<evidence type="ECO:0000256" key="6">
    <source>
        <dbReference type="ARBA" id="ARBA00023136"/>
    </source>
</evidence>
<feature type="transmembrane region" description="Helical" evidence="8">
    <location>
        <begin position="129"/>
        <end position="161"/>
    </location>
</feature>
<feature type="transmembrane region" description="Helical" evidence="8">
    <location>
        <begin position="264"/>
        <end position="280"/>
    </location>
</feature>
<gene>
    <name evidence="9" type="ORF">SapgrDRAFT_2447</name>
</gene>
<feature type="transmembrane region" description="Helical" evidence="8">
    <location>
        <begin position="93"/>
        <end position="117"/>
    </location>
</feature>
<evidence type="ECO:0000256" key="4">
    <source>
        <dbReference type="ARBA" id="ARBA00022692"/>
    </source>
</evidence>
<name>J0XYB1_9BACT</name>
<evidence type="ECO:0000256" key="3">
    <source>
        <dbReference type="ARBA" id="ARBA00022679"/>
    </source>
</evidence>
<accession>J0XYB1</accession>
<evidence type="ECO:0000313" key="10">
    <source>
        <dbReference type="Proteomes" id="UP000005113"/>
    </source>
</evidence>
<keyword evidence="6 8" id="KW-0472">Membrane</keyword>
<dbReference type="GO" id="GO:0005886">
    <property type="term" value="C:plasma membrane"/>
    <property type="evidence" value="ECO:0007669"/>
    <property type="project" value="UniProtKB-SubCell"/>
</dbReference>
<keyword evidence="5 8" id="KW-1133">Transmembrane helix</keyword>
<keyword evidence="3" id="KW-0808">Transferase</keyword>
<evidence type="ECO:0000256" key="2">
    <source>
        <dbReference type="ARBA" id="ARBA00022475"/>
    </source>
</evidence>
<dbReference type="RefSeq" id="WP_002659836.1">
    <property type="nucleotide sequence ID" value="NZ_JH719942.1"/>
</dbReference>
<dbReference type="OrthoDB" id="1070018at2"/>
<protein>
    <submittedName>
        <fullName evidence="9">Uncharacterized protein</fullName>
    </submittedName>
</protein>
<feature type="transmembrane region" description="Helical" evidence="8">
    <location>
        <begin position="286"/>
        <end position="303"/>
    </location>
</feature>
<organism evidence="9 10">
    <name type="scientific">Saprospira grandis DSM 2844</name>
    <dbReference type="NCBI Taxonomy" id="694433"/>
    <lineage>
        <taxon>Bacteria</taxon>
        <taxon>Pseudomonadati</taxon>
        <taxon>Bacteroidota</taxon>
        <taxon>Saprospiria</taxon>
        <taxon>Saprospirales</taxon>
        <taxon>Saprospiraceae</taxon>
        <taxon>Saprospira</taxon>
    </lineage>
</organism>
<dbReference type="Pfam" id="PF09594">
    <property type="entry name" value="GT87"/>
    <property type="match status" value="1"/>
</dbReference>
<feature type="transmembrane region" description="Helical" evidence="8">
    <location>
        <begin position="16"/>
        <end position="35"/>
    </location>
</feature>
<evidence type="ECO:0000256" key="8">
    <source>
        <dbReference type="SAM" id="Phobius"/>
    </source>
</evidence>
<feature type="transmembrane region" description="Helical" evidence="8">
    <location>
        <begin position="334"/>
        <end position="356"/>
    </location>
</feature>
<reference evidence="10" key="1">
    <citation type="journal article" date="2012" name="Stand. Genomic Sci.">
        <title>Permanent draft genome sequence of the gliding predator Saprospira grandis strain Sa g1 (= HR1).</title>
        <authorList>
            <person name="Mavromatis K."/>
            <person name="Chertkov O."/>
            <person name="Lapidus A."/>
            <person name="Nolan M."/>
            <person name="Lucas S."/>
            <person name="Tice H."/>
            <person name="Del Rio T.G."/>
            <person name="Cheng J.F."/>
            <person name="Han C."/>
            <person name="Tapia R."/>
            <person name="Bruce D."/>
            <person name="Goodwin L.A."/>
            <person name="Pitluck S."/>
            <person name="Huntemann M."/>
            <person name="Liolios K."/>
            <person name="Pagani I."/>
            <person name="Ivanova N."/>
            <person name="Mikhailova N."/>
            <person name="Pati A."/>
            <person name="Chen A."/>
            <person name="Palaniappan K."/>
            <person name="Land M."/>
            <person name="Brambilla E.M."/>
            <person name="Rohde M."/>
            <person name="Spring S."/>
            <person name="Goker M."/>
            <person name="Detter J.C."/>
            <person name="Bristow J."/>
            <person name="Eisen J.A."/>
            <person name="Markowitz V."/>
            <person name="Hugenholtz P."/>
            <person name="Kyrpides N.C."/>
            <person name="Klenk H.P."/>
            <person name="Woyke T."/>
        </authorList>
    </citation>
    <scope>NUCLEOTIDE SEQUENCE [LARGE SCALE GENOMIC DNA]</scope>
    <source>
        <strain evidence="10">DSM 2844</strain>
    </source>
</reference>
<sequence length="396" mass="45975">MSKANFWERLPFSPKLWLLFYLLMALAVSLQLYYLRGNSVLHGIESTPYNNYLIFKQSFWHLLEHKDLYDWYPKETADLFKYSPFFALLMAPWAFLPTPIGLALWNMLNVGIFFWGIRQIRLPKGSAHFFMAFVFMELVSSTQNSQTNALIAGLLLAGLALLRREQIFWALGALWLTVYIKLFGIVALMLFFSTPKKGKFIIYSVFWVLFYSLSPALYMGLDELWWQYQNWGRMLAEDHGISYGFSLMGILHSWFGFGDDIKKPVLLVGVLLMLLPLLRWKSFYQPRFAPLLLAAIMVWVIIFNHRAESATFIIAISAAALWYLRSALPKKLRLSLLLFCFVFSSLSPTDIFPAFIRNQFIIPYCIKALGFVILYVVLLYELLFLLPKNQATNSQN</sequence>
<feature type="transmembrane region" description="Helical" evidence="8">
    <location>
        <begin position="241"/>
        <end position="257"/>
    </location>
</feature>
<keyword evidence="2" id="KW-1003">Cell membrane</keyword>
<feature type="transmembrane region" description="Helical" evidence="8">
    <location>
        <begin position="310"/>
        <end position="328"/>
    </location>
</feature>
<dbReference type="EMBL" id="JH719942">
    <property type="protein sequence ID" value="EJF54106.1"/>
    <property type="molecule type" value="Genomic_DNA"/>
</dbReference>
<feature type="transmembrane region" description="Helical" evidence="8">
    <location>
        <begin position="368"/>
        <end position="386"/>
    </location>
</feature>
<dbReference type="InterPro" id="IPR018584">
    <property type="entry name" value="GT87"/>
</dbReference>
<proteinExistence type="inferred from homology"/>